<evidence type="ECO:0000313" key="2">
    <source>
        <dbReference type="EMBL" id="OMI38006.1"/>
    </source>
</evidence>
<reference evidence="2 3" key="1">
    <citation type="submission" date="2013-05" db="EMBL/GenBank/DDBJ databases">
        <title>Genome sequence of Streptomyces sparsogenes DSM 40356.</title>
        <authorList>
            <person name="Coyne S."/>
            <person name="Seebeck F.P."/>
        </authorList>
    </citation>
    <scope>NUCLEOTIDE SEQUENCE [LARGE SCALE GENOMIC DNA]</scope>
    <source>
        <strain evidence="2 3">DSM 40356</strain>
    </source>
</reference>
<dbReference type="RefSeq" id="WP_065958868.1">
    <property type="nucleotide sequence ID" value="NZ_ASQP01000252.1"/>
</dbReference>
<gene>
    <name evidence="2" type="ORF">SPAR_18098</name>
</gene>
<organism evidence="2 3">
    <name type="scientific">Streptomyces sparsogenes DSM 40356</name>
    <dbReference type="NCBI Taxonomy" id="1331668"/>
    <lineage>
        <taxon>Bacteria</taxon>
        <taxon>Bacillati</taxon>
        <taxon>Actinomycetota</taxon>
        <taxon>Actinomycetes</taxon>
        <taxon>Kitasatosporales</taxon>
        <taxon>Streptomycetaceae</taxon>
        <taxon>Streptomyces</taxon>
    </lineage>
</organism>
<protein>
    <recommendedName>
        <fullName evidence="4">AG1 protein</fullName>
    </recommendedName>
</protein>
<comment type="caution">
    <text evidence="2">The sequence shown here is derived from an EMBL/GenBank/DDBJ whole genome shotgun (WGS) entry which is preliminary data.</text>
</comment>
<sequence>MSFDSEWSQLKADAAGRQSTHTRLNQTVADGGGGTGAGSTGEGGSTDLVVHQDDLGAVGHEAFVLHGRLQKAADIAGAGADKDGVGSSMQAAKALSDHNFAMGEELSTTVSVWSSQVKTVLQMCAHISNHLDYSKKRHAEDDAAIAASLRHRDGSAVSVSEISELVK</sequence>
<dbReference type="Proteomes" id="UP000186168">
    <property type="component" value="Unassembled WGS sequence"/>
</dbReference>
<feature type="compositionally biased region" description="Polar residues" evidence="1">
    <location>
        <begin position="17"/>
        <end position="28"/>
    </location>
</feature>
<dbReference type="STRING" id="67365.GCA_001704635_03903"/>
<evidence type="ECO:0000256" key="1">
    <source>
        <dbReference type="SAM" id="MobiDB-lite"/>
    </source>
</evidence>
<accession>A0A1R1SIE1</accession>
<dbReference type="EMBL" id="ASQP01000252">
    <property type="protein sequence ID" value="OMI38006.1"/>
    <property type="molecule type" value="Genomic_DNA"/>
</dbReference>
<evidence type="ECO:0008006" key="4">
    <source>
        <dbReference type="Google" id="ProtNLM"/>
    </source>
</evidence>
<name>A0A1R1SIE1_9ACTN</name>
<evidence type="ECO:0000313" key="3">
    <source>
        <dbReference type="Proteomes" id="UP000186168"/>
    </source>
</evidence>
<dbReference type="GeneID" id="96741960"/>
<feature type="region of interest" description="Disordered" evidence="1">
    <location>
        <begin position="1"/>
        <end position="48"/>
    </location>
</feature>
<proteinExistence type="predicted"/>
<keyword evidence="3" id="KW-1185">Reference proteome</keyword>
<feature type="compositionally biased region" description="Gly residues" evidence="1">
    <location>
        <begin position="30"/>
        <end position="44"/>
    </location>
</feature>
<dbReference type="AlphaFoldDB" id="A0A1R1SIE1"/>